<dbReference type="AlphaFoldDB" id="A0A411AIS1"/>
<evidence type="ECO:0000256" key="5">
    <source>
        <dbReference type="ARBA" id="ARBA00023157"/>
    </source>
</evidence>
<organism evidence="8">
    <name type="scientific">Pardosa pseudoannulata</name>
    <dbReference type="NCBI Taxonomy" id="330961"/>
    <lineage>
        <taxon>Eukaryota</taxon>
        <taxon>Metazoa</taxon>
        <taxon>Ecdysozoa</taxon>
        <taxon>Arthropoda</taxon>
        <taxon>Chelicerata</taxon>
        <taxon>Arachnida</taxon>
        <taxon>Araneae</taxon>
        <taxon>Araneomorphae</taxon>
        <taxon>Entelegynae</taxon>
        <taxon>Lycosoidea</taxon>
        <taxon>Lycosidae</taxon>
        <taxon>Pardosa</taxon>
    </lineage>
</organism>
<dbReference type="PANTHER" id="PTHR11306:SF68">
    <property type="entry name" value="NPC INTRACELLULAR CHOLESTEROL TRANSPORTER 2"/>
    <property type="match status" value="1"/>
</dbReference>
<dbReference type="CDD" id="cd00916">
    <property type="entry name" value="Npc2_like"/>
    <property type="match status" value="1"/>
</dbReference>
<feature type="signal peptide" evidence="6">
    <location>
        <begin position="1"/>
        <end position="19"/>
    </location>
</feature>
<keyword evidence="5" id="KW-1015">Disulfide bond</keyword>
<keyword evidence="3" id="KW-0964">Secreted</keyword>
<dbReference type="GO" id="GO:0032934">
    <property type="term" value="F:sterol binding"/>
    <property type="evidence" value="ECO:0007669"/>
    <property type="project" value="InterPro"/>
</dbReference>
<dbReference type="Pfam" id="PF02221">
    <property type="entry name" value="E1_DerP2_DerF2"/>
    <property type="match status" value="1"/>
</dbReference>
<reference evidence="8" key="1">
    <citation type="journal article" date="2019" name="Comp. Biochem. Physiol. Part D Genomics Proteomics">
        <title>Niemann-Pick proteins type C2 are identified as olfactory related genes of Pardosa pseudoannulata by transcriptome and expression profile analysis.</title>
        <authorList>
            <person name="Xiu C."/>
            <person name="Xiao Y."/>
            <person name="Zhang S."/>
            <person name="Bao H."/>
            <person name="Liu Z."/>
            <person name="Zhang Y."/>
        </authorList>
    </citation>
    <scope>NUCLEOTIDE SEQUENCE</scope>
</reference>
<name>A0A411AIS1_9ARAC</name>
<dbReference type="FunFam" id="2.60.40.770:FF:000001">
    <property type="entry name" value="NPC intracellular cholesterol transporter 2"/>
    <property type="match status" value="1"/>
</dbReference>
<evidence type="ECO:0000256" key="6">
    <source>
        <dbReference type="SAM" id="SignalP"/>
    </source>
</evidence>
<comment type="subcellular location">
    <subcellularLocation>
        <location evidence="1">Secreted</location>
    </subcellularLocation>
</comment>
<dbReference type="GO" id="GO:0032367">
    <property type="term" value="P:intracellular cholesterol transport"/>
    <property type="evidence" value="ECO:0007669"/>
    <property type="project" value="InterPro"/>
</dbReference>
<dbReference type="InterPro" id="IPR033916">
    <property type="entry name" value="ML_Npc2-like"/>
</dbReference>
<comment type="similarity">
    <text evidence="2">Belongs to the NPC2 family.</text>
</comment>
<dbReference type="SUPFAM" id="SSF81296">
    <property type="entry name" value="E set domains"/>
    <property type="match status" value="1"/>
</dbReference>
<evidence type="ECO:0000259" key="7">
    <source>
        <dbReference type="SMART" id="SM00737"/>
    </source>
</evidence>
<dbReference type="Gene3D" id="2.60.40.770">
    <property type="match status" value="1"/>
</dbReference>
<dbReference type="SMART" id="SM00737">
    <property type="entry name" value="ML"/>
    <property type="match status" value="1"/>
</dbReference>
<evidence type="ECO:0000256" key="1">
    <source>
        <dbReference type="ARBA" id="ARBA00004613"/>
    </source>
</evidence>
<evidence type="ECO:0000256" key="4">
    <source>
        <dbReference type="ARBA" id="ARBA00022729"/>
    </source>
</evidence>
<dbReference type="EMBL" id="MK142310">
    <property type="protein sequence ID" value="QAX87813.1"/>
    <property type="molecule type" value="mRNA"/>
</dbReference>
<evidence type="ECO:0000313" key="8">
    <source>
        <dbReference type="EMBL" id="QAX87813.1"/>
    </source>
</evidence>
<dbReference type="InterPro" id="IPR003172">
    <property type="entry name" value="ML_dom"/>
</dbReference>
<proteinExistence type="evidence at transcript level"/>
<dbReference type="PANTHER" id="PTHR11306">
    <property type="entry name" value="NIEMANN PICK TYPE C2 PROTEIN NPC2-RELATED"/>
    <property type="match status" value="1"/>
</dbReference>
<keyword evidence="4 6" id="KW-0732">Signal</keyword>
<accession>A0A411AIS1</accession>
<evidence type="ECO:0000256" key="3">
    <source>
        <dbReference type="ARBA" id="ARBA00022525"/>
    </source>
</evidence>
<feature type="domain" description="MD-2-related lipid-recognition" evidence="7">
    <location>
        <begin position="22"/>
        <end position="145"/>
    </location>
</feature>
<dbReference type="InterPro" id="IPR014756">
    <property type="entry name" value="Ig_E-set"/>
</dbReference>
<evidence type="ECO:0000256" key="2">
    <source>
        <dbReference type="ARBA" id="ARBA00006370"/>
    </source>
</evidence>
<dbReference type="InterPro" id="IPR039670">
    <property type="entry name" value="NPC2-like"/>
</dbReference>
<dbReference type="GO" id="GO:0005576">
    <property type="term" value="C:extracellular region"/>
    <property type="evidence" value="ECO:0007669"/>
    <property type="project" value="UniProtKB-SubCell"/>
</dbReference>
<protein>
    <submittedName>
        <fullName evidence="8">NPC2-4</fullName>
    </submittedName>
</protein>
<sequence>MNRLFACILLSALAAYSLASPYEDCGSDSGQVSAVEVSDCADGQDTCTLKKGTQAQITIKFNSKTDTKSLKAVVHGVISGVPIPFPLPNPDACKAGVSCPVKSGESYTYSDKLDIKTSYPPVSVKVRYELKGENDDDLVCVEIPCQIS</sequence>
<feature type="chain" id="PRO_5019112542" evidence="6">
    <location>
        <begin position="20"/>
        <end position="148"/>
    </location>
</feature>